<evidence type="ECO:0000259" key="2">
    <source>
        <dbReference type="Pfam" id="PF12172"/>
    </source>
</evidence>
<dbReference type="SUPFAM" id="SSF50249">
    <property type="entry name" value="Nucleic acid-binding proteins"/>
    <property type="match status" value="1"/>
</dbReference>
<dbReference type="InterPro" id="IPR012340">
    <property type="entry name" value="NA-bd_OB-fold"/>
</dbReference>
<keyword evidence="4" id="KW-1185">Reference proteome</keyword>
<dbReference type="PROSITE" id="PS51257">
    <property type="entry name" value="PROKAR_LIPOPROTEIN"/>
    <property type="match status" value="1"/>
</dbReference>
<evidence type="ECO:0000313" key="4">
    <source>
        <dbReference type="Proteomes" id="UP000321685"/>
    </source>
</evidence>
<dbReference type="EMBL" id="BJVJ01000007">
    <property type="protein sequence ID" value="GEL22269.1"/>
    <property type="molecule type" value="Genomic_DNA"/>
</dbReference>
<feature type="domain" description="ChsH2 C-terminal OB-fold" evidence="1">
    <location>
        <begin position="56"/>
        <end position="118"/>
    </location>
</feature>
<evidence type="ECO:0000313" key="3">
    <source>
        <dbReference type="EMBL" id="GEL22269.1"/>
    </source>
</evidence>
<proteinExistence type="predicted"/>
<dbReference type="Pfam" id="PF12172">
    <property type="entry name" value="zf-ChsH2"/>
    <property type="match status" value="1"/>
</dbReference>
<dbReference type="InterPro" id="IPR052513">
    <property type="entry name" value="Thioester_dehydratase-like"/>
</dbReference>
<comment type="caution">
    <text evidence="3">The sequence shown here is derived from an EMBL/GenBank/DDBJ whole genome shotgun (WGS) entry which is preliminary data.</text>
</comment>
<sequence>MTAPDRPVPHPSPLTQPFWAACRDGRLLVQRCDKCGTHVFTPQEFCRECHADALTWVESAGAGHVVTFTVVWRPQTPAFGVPYVVAVVRLDEGYEMVTNIVGSSPDAVTIGAAVRVRFTPVTDAITLPCFELVA</sequence>
<accession>A0A511DBT6</accession>
<feature type="domain" description="ChsH2 rubredoxin-like zinc ribbon" evidence="2">
    <location>
        <begin position="19"/>
        <end position="54"/>
    </location>
</feature>
<evidence type="ECO:0008006" key="5">
    <source>
        <dbReference type="Google" id="ProtNLM"/>
    </source>
</evidence>
<dbReference type="InterPro" id="IPR022002">
    <property type="entry name" value="ChsH2_Znr"/>
</dbReference>
<evidence type="ECO:0000259" key="1">
    <source>
        <dbReference type="Pfam" id="PF01796"/>
    </source>
</evidence>
<protein>
    <recommendedName>
        <fullName evidence="5">DNA-binding protein</fullName>
    </recommendedName>
</protein>
<dbReference type="Proteomes" id="UP000321685">
    <property type="component" value="Unassembled WGS sequence"/>
</dbReference>
<dbReference type="OrthoDB" id="4334176at2"/>
<reference evidence="3 4" key="1">
    <citation type="submission" date="2019-07" db="EMBL/GenBank/DDBJ databases">
        <title>Whole genome shotgun sequence of Pseudonocardia sulfidoxydans NBRC 16205.</title>
        <authorList>
            <person name="Hosoyama A."/>
            <person name="Uohara A."/>
            <person name="Ohji S."/>
            <person name="Ichikawa N."/>
        </authorList>
    </citation>
    <scope>NUCLEOTIDE SEQUENCE [LARGE SCALE GENOMIC DNA]</scope>
    <source>
        <strain evidence="3 4">NBRC 16205</strain>
    </source>
</reference>
<organism evidence="3 4">
    <name type="scientific">Pseudonocardia sulfidoxydans NBRC 16205</name>
    <dbReference type="NCBI Taxonomy" id="1223511"/>
    <lineage>
        <taxon>Bacteria</taxon>
        <taxon>Bacillati</taxon>
        <taxon>Actinomycetota</taxon>
        <taxon>Actinomycetes</taxon>
        <taxon>Pseudonocardiales</taxon>
        <taxon>Pseudonocardiaceae</taxon>
        <taxon>Pseudonocardia</taxon>
    </lineage>
</organism>
<gene>
    <name evidence="3" type="ORF">PSU4_12230</name>
</gene>
<name>A0A511DBT6_9PSEU</name>
<dbReference type="RefSeq" id="WP_147103254.1">
    <property type="nucleotide sequence ID" value="NZ_BJVJ01000007.1"/>
</dbReference>
<dbReference type="Gene3D" id="6.10.30.10">
    <property type="match status" value="1"/>
</dbReference>
<dbReference type="Pfam" id="PF01796">
    <property type="entry name" value="OB_ChsH2_C"/>
    <property type="match status" value="1"/>
</dbReference>
<dbReference type="PANTHER" id="PTHR34075:SF5">
    <property type="entry name" value="BLR3430 PROTEIN"/>
    <property type="match status" value="1"/>
</dbReference>
<dbReference type="InterPro" id="IPR002878">
    <property type="entry name" value="ChsH2_C"/>
</dbReference>
<dbReference type="PANTHER" id="PTHR34075">
    <property type="entry name" value="BLR3430 PROTEIN"/>
    <property type="match status" value="1"/>
</dbReference>
<dbReference type="AlphaFoldDB" id="A0A511DBT6"/>